<feature type="transmembrane region" description="Helical" evidence="2">
    <location>
        <begin position="566"/>
        <end position="588"/>
    </location>
</feature>
<organism evidence="3 4">
    <name type="scientific">Staphylococcus pseudintermedius</name>
    <dbReference type="NCBI Taxonomy" id="283734"/>
    <lineage>
        <taxon>Bacteria</taxon>
        <taxon>Bacillati</taxon>
        <taxon>Bacillota</taxon>
        <taxon>Bacilli</taxon>
        <taxon>Bacillales</taxon>
        <taxon>Staphylococcaceae</taxon>
        <taxon>Staphylococcus</taxon>
        <taxon>Staphylococcus intermedius group</taxon>
    </lineage>
</organism>
<dbReference type="AlphaFoldDB" id="A0A8H9EQE2"/>
<proteinExistence type="predicted"/>
<dbReference type="RefSeq" id="WP_115895580.1">
    <property type="nucleotide sequence ID" value="NZ_JBJKCM010000019.1"/>
</dbReference>
<keyword evidence="2" id="KW-0812">Transmembrane</keyword>
<keyword evidence="2" id="KW-0472">Membrane</keyword>
<name>A0A8H9EQE2_STAPS</name>
<evidence type="ECO:0000313" key="3">
    <source>
        <dbReference type="EMBL" id="EGQ4385526.1"/>
    </source>
</evidence>
<evidence type="ECO:0000256" key="2">
    <source>
        <dbReference type="SAM" id="Phobius"/>
    </source>
</evidence>
<dbReference type="Proteomes" id="UP000600220">
    <property type="component" value="Unassembled WGS sequence"/>
</dbReference>
<accession>A0A8H9EQE2</accession>
<evidence type="ECO:0000256" key="1">
    <source>
        <dbReference type="SAM" id="Coils"/>
    </source>
</evidence>
<sequence>MLKARVSKISNKKLMKSFDYSTSKAYTLKDIDLLLNQLVETLTKPDNEDITLDIELVDADTKNKRWYITDYSLTKQLIYFNNGVAFDLISENSMLKRIIQKDLDQDPEVDEEEKSILYKEFDESYEETNLKPKQSYIAKFFKKRKEEPEIEELEAPVELDIDHEETIHNNQIVQNENSIEDFTNTAETNSDSGTVWPEFDDVLSEVPATSIEVESVVEEVEHKTTENVVITPDYDEKQLPITLPTFKEKTIDRKVSDDPLTQLKYDLLFDRNLERESIRQRSHDSMISKLYQKYNELQKEAKAETQALIDEFELTDDELFEFEEERKKELDKQLDEEVEKVKQQHIKELELFKKEIEMQIKEKESELNQKLDEKTEELILKQNEDLQKLVNAYLDDMQMEIELKVNNLSVEQKQRIKDELNQLTSELTNETNDTLMNFDKESFKILNSKIECFKDEQVQMNLVKNQQLELENEKLKLESSIKEAEKQEREIEIKNQQLLEEQLKVEKKREKNKLMKLEVEKEKQLYKNKMLLEREKENALKQQDIEMRRKAYEFDASKNIQKKPNYALQILAFMMFACLLVIIVFVILEMTGQDVISHFLSYNENTNSFTTLSMKMK</sequence>
<keyword evidence="2" id="KW-1133">Transmembrane helix</keyword>
<keyword evidence="4" id="KW-1185">Reference proteome</keyword>
<reference evidence="3 4" key="1">
    <citation type="submission" date="2018-11" db="EMBL/GenBank/DDBJ databases">
        <authorList>
            <consortium name="Veterinary Laboratory Investigation and Response Network"/>
        </authorList>
    </citation>
    <scope>NUCLEOTIDE SEQUENCE [LARGE SCALE GENOMIC DNA]</scope>
    <source>
        <strain evidence="3 4">SPSE-18-VL-LA-PA-Ryan-0021</strain>
    </source>
</reference>
<feature type="coiled-coil region" evidence="1">
    <location>
        <begin position="287"/>
        <end position="433"/>
    </location>
</feature>
<gene>
    <name evidence="3" type="ORF">EGV54_10555</name>
</gene>
<dbReference type="EMBL" id="AAXKXX010000018">
    <property type="protein sequence ID" value="EGQ4385526.1"/>
    <property type="molecule type" value="Genomic_DNA"/>
</dbReference>
<comment type="caution">
    <text evidence="3">The sequence shown here is derived from an EMBL/GenBank/DDBJ whole genome shotgun (WGS) entry which is preliminary data.</text>
</comment>
<protein>
    <submittedName>
        <fullName evidence="3">Uncharacterized protein</fullName>
    </submittedName>
</protein>
<evidence type="ECO:0000313" key="4">
    <source>
        <dbReference type="Proteomes" id="UP000600220"/>
    </source>
</evidence>
<feature type="coiled-coil region" evidence="1">
    <location>
        <begin position="458"/>
        <end position="542"/>
    </location>
</feature>
<keyword evidence="1" id="KW-0175">Coiled coil</keyword>